<gene>
    <name evidence="1" type="ORF">SHI21_18800</name>
</gene>
<dbReference type="Proteomes" id="UP001302274">
    <property type="component" value="Unassembled WGS sequence"/>
</dbReference>
<comment type="caution">
    <text evidence="1">The sequence shown here is derived from an EMBL/GenBank/DDBJ whole genome shotgun (WGS) entry which is preliminary data.</text>
</comment>
<sequence>MKTILSLAFAQDQYNFDEEVDFFGEVYRVIQYSTNFDVELTESLIKKYDGQCDVICISGIPQKIKFKKGFFLHPLSSRLKTAARYTPIVDGQIVKDVYVPYALRLFHLKNPMFFNRKSIGFYSGGLQISFVEPLSELCNKLVMADPFFLLKLPFNLHSPQTLEKFLKTLSPVLKAMKVQKNFIPDFDNKSMFKSRALNEFLSCDILVGNEANINFLNLSHLKGRTLIIDIVSPQLEKKLKEAGLKEALVCLPQLSDPKMNYAILEGIIQIKKGEGLSVKQDDVIKMVEEVKFSPEIKSFNLDTDEVIKFSFVIHPLSSSYLFKHPYLKFMRKYSKPLEKLTEEALTLSPGFYYGKIQGVVSEKNGRKVEGLIYTITETPKKMMQADASVIYNKILKLCEKASTAGSKIMGLGAYTKIVGDAGVTIDRLSPIPVTTGNSLSAASTLWAAKLAVEKLDFVKKVDGHFKGTVMVVGATGSIGAVSAKILALTWDKIIIVAPRAYKLMELKDDILKINPKANVEISTDADNFSDVCDLIITTTSGQGKTVLDIMKVKPGCVICDVSRPFDIKEEDAIRRPDVLVIASGEVTLPGEVHMNIDLGLEGNIVYACLAETALLAMEGKYESFTLSRNINYEKVIEIDRLSREHGVRLSQIMGHSGFITDAEFDLCKEHAERKLKKSK</sequence>
<accession>A0ABU5W0D7</accession>
<reference evidence="1 2" key="1">
    <citation type="submission" date="2023-11" db="EMBL/GenBank/DDBJ databases">
        <title>A Novel Polar Bacteriovorax (B. antarcticus) Isolated from the Biocrust in Antarctica.</title>
        <authorList>
            <person name="Mun W."/>
            <person name="Choi S.Y."/>
            <person name="Mitchell R.J."/>
        </authorList>
    </citation>
    <scope>NUCLEOTIDE SEQUENCE [LARGE SCALE GENOMIC DNA]</scope>
    <source>
        <strain evidence="1 2">PP10</strain>
    </source>
</reference>
<dbReference type="InterPro" id="IPR036291">
    <property type="entry name" value="NAD(P)-bd_dom_sf"/>
</dbReference>
<evidence type="ECO:0000313" key="1">
    <source>
        <dbReference type="EMBL" id="MEA9358292.1"/>
    </source>
</evidence>
<dbReference type="RefSeq" id="WP_323578627.1">
    <property type="nucleotide sequence ID" value="NZ_JAYGJQ010000003.1"/>
</dbReference>
<keyword evidence="2" id="KW-1185">Reference proteome</keyword>
<evidence type="ECO:0000313" key="2">
    <source>
        <dbReference type="Proteomes" id="UP001302274"/>
    </source>
</evidence>
<dbReference type="Gene3D" id="3.40.50.720">
    <property type="entry name" value="NAD(P)-binding Rossmann-like Domain"/>
    <property type="match status" value="1"/>
</dbReference>
<proteinExistence type="predicted"/>
<organism evidence="1 2">
    <name type="scientific">Bacteriovorax antarcticus</name>
    <dbReference type="NCBI Taxonomy" id="3088717"/>
    <lineage>
        <taxon>Bacteria</taxon>
        <taxon>Pseudomonadati</taxon>
        <taxon>Bdellovibrionota</taxon>
        <taxon>Bacteriovoracia</taxon>
        <taxon>Bacteriovoracales</taxon>
        <taxon>Bacteriovoracaceae</taxon>
        <taxon>Bacteriovorax</taxon>
    </lineage>
</organism>
<protein>
    <recommendedName>
        <fullName evidence="3">Amino acid dehydrogenase</fullName>
    </recommendedName>
</protein>
<dbReference type="SUPFAM" id="SSF51735">
    <property type="entry name" value="NAD(P)-binding Rossmann-fold domains"/>
    <property type="match status" value="1"/>
</dbReference>
<name>A0ABU5W0D7_9BACT</name>
<dbReference type="EMBL" id="JAYGJQ010000003">
    <property type="protein sequence ID" value="MEA9358292.1"/>
    <property type="molecule type" value="Genomic_DNA"/>
</dbReference>
<evidence type="ECO:0008006" key="3">
    <source>
        <dbReference type="Google" id="ProtNLM"/>
    </source>
</evidence>